<keyword evidence="6" id="KW-1133">Transmembrane helix</keyword>
<dbReference type="eggNOG" id="KOG0157">
    <property type="taxonomic scope" value="Eukaryota"/>
</dbReference>
<dbReference type="PRINTS" id="PR00385">
    <property type="entry name" value="P450"/>
</dbReference>
<dbReference type="OMA" id="HIAPLRC"/>
<dbReference type="PRINTS" id="PR00463">
    <property type="entry name" value="EP450I"/>
</dbReference>
<feature type="binding site" description="axial binding residue" evidence="9">
    <location>
        <position position="429"/>
    </location>
    <ligand>
        <name>heme</name>
        <dbReference type="ChEBI" id="CHEBI:30413"/>
    </ligand>
    <ligandPart>
        <name>Fe</name>
        <dbReference type="ChEBI" id="CHEBI:18248"/>
    </ligandPart>
</feature>
<dbReference type="AlphaFoldDB" id="A0A0A0L864"/>
<dbReference type="FunFam" id="1.10.630.10:FF:000022">
    <property type="entry name" value="Taxadiene 5-alpha hydroxylase"/>
    <property type="match status" value="1"/>
</dbReference>
<organism evidence="12 13">
    <name type="scientific">Cucumis sativus</name>
    <name type="common">Cucumber</name>
    <dbReference type="NCBI Taxonomy" id="3659"/>
    <lineage>
        <taxon>Eukaryota</taxon>
        <taxon>Viridiplantae</taxon>
        <taxon>Streptophyta</taxon>
        <taxon>Embryophyta</taxon>
        <taxon>Tracheophyta</taxon>
        <taxon>Spermatophyta</taxon>
        <taxon>Magnoliopsida</taxon>
        <taxon>eudicotyledons</taxon>
        <taxon>Gunneridae</taxon>
        <taxon>Pentapetalae</taxon>
        <taxon>rosids</taxon>
        <taxon>fabids</taxon>
        <taxon>Cucurbitales</taxon>
        <taxon>Cucurbitaceae</taxon>
        <taxon>Benincaseae</taxon>
        <taxon>Cucumis</taxon>
    </lineage>
</organism>
<keyword evidence="4" id="KW-0812">Transmembrane</keyword>
<reference evidence="12 13" key="3">
    <citation type="journal article" date="2010" name="BMC Genomics">
        <title>Transcriptome sequencing and comparative analysis of cucumber flowers with different sex types.</title>
        <authorList>
            <person name="Guo S."/>
            <person name="Zheng Y."/>
            <person name="Joung J.G."/>
            <person name="Liu S."/>
            <person name="Zhang Z."/>
            <person name="Crasta O.R."/>
            <person name="Sobral B.W."/>
            <person name="Xu Y."/>
            <person name="Huang S."/>
            <person name="Fei Z."/>
        </authorList>
    </citation>
    <scope>NUCLEOTIDE SEQUENCE [LARGE SCALE GENOMIC DNA]</scope>
    <source>
        <strain evidence="13">cv. 9930</strain>
    </source>
</reference>
<dbReference type="PROSITE" id="PS00086">
    <property type="entry name" value="CYTOCHROME_P450"/>
    <property type="match status" value="1"/>
</dbReference>
<keyword evidence="13" id="KW-1185">Reference proteome</keyword>
<dbReference type="KEGG" id="csv:101212103"/>
<protein>
    <recommendedName>
        <fullName evidence="14">Cytochrome P450</fullName>
    </recommendedName>
</protein>
<dbReference type="GO" id="GO:0005506">
    <property type="term" value="F:iron ion binding"/>
    <property type="evidence" value="ECO:0007669"/>
    <property type="project" value="InterPro"/>
</dbReference>
<evidence type="ECO:0000256" key="1">
    <source>
        <dbReference type="ARBA" id="ARBA00001971"/>
    </source>
</evidence>
<sequence length="481" mass="54579">MITVIILLVLTIFLFHRFRTRLSSSAAKNLPPGALGVPFIGQSLSLLGAMRTNTAEKWLQKRVDKYGPVSKMTLFGKPTVFIHGAAANKAVVFSGEEGTVSNRQVESLKMILGKRNLTELSGEDHKRVRGALVWFLRPQTLRSYVGKMDGEVRRHLNMYWHGNNEVTVAPLMKTLTFDIICSLLFGIEEGTTRKSIIECFKTMVDGIWSIPINLPFTRYNHSLKASAKAQQILKQLLKDKAKVMEEEKESEVEENDKDLISYLLRIKNKDKEQALSEEEIVHNIILLMIAGHDTTSILLTLMLRVLATNPTVYAAVLQEHEEIGRSKERGEALTWEDVSKMKYTWRVAMETLRLYPPVFGGFRVALKDIQLGAYTIPKGWQIFWAAPMTHLDETIFGDPQKFEPSRFDQNQTPIPPFSFIAFGGGPRICPGYEFAKLETLVTIHYLITQFTWNLSCSQDFLTRDPTLMPNKGLPIQIFPKS</sequence>
<accession>A0A0A0L864</accession>
<dbReference type="PANTHER" id="PTHR24286:SF190">
    <property type="entry name" value="CYTOCHROME P450"/>
    <property type="match status" value="1"/>
</dbReference>
<evidence type="ECO:0000256" key="10">
    <source>
        <dbReference type="RuleBase" id="RU000461"/>
    </source>
</evidence>
<feature type="coiled-coil region" evidence="11">
    <location>
        <begin position="226"/>
        <end position="254"/>
    </location>
</feature>
<keyword evidence="9 10" id="KW-0349">Heme</keyword>
<keyword evidence="8 9" id="KW-0408">Iron</keyword>
<evidence type="ECO:0000256" key="8">
    <source>
        <dbReference type="ARBA" id="ARBA00023004"/>
    </source>
</evidence>
<dbReference type="SUPFAM" id="SSF48264">
    <property type="entry name" value="Cytochrome P450"/>
    <property type="match status" value="1"/>
</dbReference>
<dbReference type="Gene3D" id="1.10.630.10">
    <property type="entry name" value="Cytochrome P450"/>
    <property type="match status" value="1"/>
</dbReference>
<dbReference type="OrthoDB" id="3945418at2759"/>
<keyword evidence="10" id="KW-0503">Monooxygenase</keyword>
<evidence type="ECO:0000256" key="5">
    <source>
        <dbReference type="ARBA" id="ARBA00022723"/>
    </source>
</evidence>
<dbReference type="Gramene" id="KGN57973">
    <property type="protein sequence ID" value="KGN57973"/>
    <property type="gene ID" value="Csa_3G416660"/>
</dbReference>
<keyword evidence="5 9" id="KW-0479">Metal-binding</keyword>
<dbReference type="STRING" id="3659.A0A0A0L864"/>
<evidence type="ECO:0000256" key="2">
    <source>
        <dbReference type="ARBA" id="ARBA00004167"/>
    </source>
</evidence>
<evidence type="ECO:0000256" key="11">
    <source>
        <dbReference type="SAM" id="Coils"/>
    </source>
</evidence>
<dbReference type="GO" id="GO:0016705">
    <property type="term" value="F:oxidoreductase activity, acting on paired donors, with incorporation or reduction of molecular oxygen"/>
    <property type="evidence" value="ECO:0007669"/>
    <property type="project" value="InterPro"/>
</dbReference>
<evidence type="ECO:0008006" key="14">
    <source>
        <dbReference type="Google" id="ProtNLM"/>
    </source>
</evidence>
<dbReference type="PANTHER" id="PTHR24286">
    <property type="entry name" value="CYTOCHROME P450 26"/>
    <property type="match status" value="1"/>
</dbReference>
<evidence type="ECO:0000313" key="12">
    <source>
        <dbReference type="EMBL" id="KGN57973.1"/>
    </source>
</evidence>
<dbReference type="InterPro" id="IPR017972">
    <property type="entry name" value="Cyt_P450_CS"/>
</dbReference>
<dbReference type="GO" id="GO:0016020">
    <property type="term" value="C:membrane"/>
    <property type="evidence" value="ECO:0007669"/>
    <property type="project" value="UniProtKB-SubCell"/>
</dbReference>
<dbReference type="Proteomes" id="UP000029981">
    <property type="component" value="Chromosome 3"/>
</dbReference>
<dbReference type="InterPro" id="IPR036396">
    <property type="entry name" value="Cyt_P450_sf"/>
</dbReference>
<dbReference type="InterPro" id="IPR001128">
    <property type="entry name" value="Cyt_P450"/>
</dbReference>
<gene>
    <name evidence="12" type="ORF">Csa_3G416660</name>
</gene>
<evidence type="ECO:0000256" key="4">
    <source>
        <dbReference type="ARBA" id="ARBA00022692"/>
    </source>
</evidence>
<dbReference type="GO" id="GO:0020037">
    <property type="term" value="F:heme binding"/>
    <property type="evidence" value="ECO:0007669"/>
    <property type="project" value="InterPro"/>
</dbReference>
<reference evidence="12 13" key="1">
    <citation type="journal article" date="2009" name="Nat. Genet.">
        <title>The genome of the cucumber, Cucumis sativus L.</title>
        <authorList>
            <person name="Huang S."/>
            <person name="Li R."/>
            <person name="Zhang Z."/>
            <person name="Li L."/>
            <person name="Gu X."/>
            <person name="Fan W."/>
            <person name="Lucas W.J."/>
            <person name="Wang X."/>
            <person name="Xie B."/>
            <person name="Ni P."/>
            <person name="Ren Y."/>
            <person name="Zhu H."/>
            <person name="Li J."/>
            <person name="Lin K."/>
            <person name="Jin W."/>
            <person name="Fei Z."/>
            <person name="Li G."/>
            <person name="Staub J."/>
            <person name="Kilian A."/>
            <person name="van der Vossen E.A."/>
            <person name="Wu Y."/>
            <person name="Guo J."/>
            <person name="He J."/>
            <person name="Jia Z."/>
            <person name="Ren Y."/>
            <person name="Tian G."/>
            <person name="Lu Y."/>
            <person name="Ruan J."/>
            <person name="Qian W."/>
            <person name="Wang M."/>
            <person name="Huang Q."/>
            <person name="Li B."/>
            <person name="Xuan Z."/>
            <person name="Cao J."/>
            <person name="Asan"/>
            <person name="Wu Z."/>
            <person name="Zhang J."/>
            <person name="Cai Q."/>
            <person name="Bai Y."/>
            <person name="Zhao B."/>
            <person name="Han Y."/>
            <person name="Li Y."/>
            <person name="Li X."/>
            <person name="Wang S."/>
            <person name="Shi Q."/>
            <person name="Liu S."/>
            <person name="Cho W.K."/>
            <person name="Kim J.Y."/>
            <person name="Xu Y."/>
            <person name="Heller-Uszynska K."/>
            <person name="Miao H."/>
            <person name="Cheng Z."/>
            <person name="Zhang S."/>
            <person name="Wu J."/>
            <person name="Yang Y."/>
            <person name="Kang H."/>
            <person name="Li M."/>
            <person name="Liang H."/>
            <person name="Ren X."/>
            <person name="Shi Z."/>
            <person name="Wen M."/>
            <person name="Jian M."/>
            <person name="Yang H."/>
            <person name="Zhang G."/>
            <person name="Yang Z."/>
            <person name="Chen R."/>
            <person name="Liu S."/>
            <person name="Li J."/>
            <person name="Ma L."/>
            <person name="Liu H."/>
            <person name="Zhou Y."/>
            <person name="Zhao J."/>
            <person name="Fang X."/>
            <person name="Li G."/>
            <person name="Fang L."/>
            <person name="Li Y."/>
            <person name="Liu D."/>
            <person name="Zheng H."/>
            <person name="Zhang Y."/>
            <person name="Qin N."/>
            <person name="Li Z."/>
            <person name="Yang G."/>
            <person name="Yang S."/>
            <person name="Bolund L."/>
            <person name="Kristiansen K."/>
            <person name="Zheng H."/>
            <person name="Li S."/>
            <person name="Zhang X."/>
            <person name="Yang H."/>
            <person name="Wang J."/>
            <person name="Sun R."/>
            <person name="Zhang B."/>
            <person name="Jiang S."/>
            <person name="Wang J."/>
            <person name="Du Y."/>
            <person name="Li S."/>
        </authorList>
    </citation>
    <scope>NUCLEOTIDE SEQUENCE [LARGE SCALE GENOMIC DNA]</scope>
    <source>
        <strain evidence="13">cv. 9930</strain>
    </source>
</reference>
<proteinExistence type="inferred from homology"/>
<dbReference type="EMBL" id="CM002924">
    <property type="protein sequence ID" value="KGN57973.1"/>
    <property type="molecule type" value="Genomic_DNA"/>
</dbReference>
<keyword evidence="11" id="KW-0175">Coiled coil</keyword>
<dbReference type="Pfam" id="PF00067">
    <property type="entry name" value="p450"/>
    <property type="match status" value="1"/>
</dbReference>
<comment type="similarity">
    <text evidence="3 10">Belongs to the cytochrome P450 family.</text>
</comment>
<comment type="cofactor">
    <cofactor evidence="1 9">
        <name>heme</name>
        <dbReference type="ChEBI" id="CHEBI:30413"/>
    </cofactor>
</comment>
<reference evidence="12 13" key="4">
    <citation type="journal article" date="2011" name="BMC Genomics">
        <title>RNA-Seq improves annotation of protein-coding genes in the cucumber genome.</title>
        <authorList>
            <person name="Li Z."/>
            <person name="Zhang Z."/>
            <person name="Yan P."/>
            <person name="Huang S."/>
            <person name="Fei Z."/>
            <person name="Lin K."/>
        </authorList>
    </citation>
    <scope>NUCLEOTIDE SEQUENCE [LARGE SCALE GENOMIC DNA]</scope>
    <source>
        <strain evidence="13">cv. 9930</strain>
    </source>
</reference>
<dbReference type="CDD" id="cd11043">
    <property type="entry name" value="CYP90-like"/>
    <property type="match status" value="1"/>
</dbReference>
<evidence type="ECO:0000256" key="3">
    <source>
        <dbReference type="ARBA" id="ARBA00010617"/>
    </source>
</evidence>
<evidence type="ECO:0000313" key="13">
    <source>
        <dbReference type="Proteomes" id="UP000029981"/>
    </source>
</evidence>
<keyword evidence="7 10" id="KW-0560">Oxidoreductase</keyword>
<name>A0A0A0L864_CUCSA</name>
<keyword evidence="6" id="KW-0472">Membrane</keyword>
<evidence type="ECO:0000256" key="6">
    <source>
        <dbReference type="ARBA" id="ARBA00022989"/>
    </source>
</evidence>
<reference evidence="12 13" key="2">
    <citation type="journal article" date="2009" name="PLoS ONE">
        <title>An integrated genetic and cytogenetic map of the cucumber genome.</title>
        <authorList>
            <person name="Ren Y."/>
            <person name="Zhang Z."/>
            <person name="Liu J."/>
            <person name="Staub J.E."/>
            <person name="Han Y."/>
            <person name="Cheng Z."/>
            <person name="Li X."/>
            <person name="Lu J."/>
            <person name="Miao H."/>
            <person name="Kang H."/>
            <person name="Xie B."/>
            <person name="Gu X."/>
            <person name="Wang X."/>
            <person name="Du Y."/>
            <person name="Jin W."/>
            <person name="Huang S."/>
        </authorList>
    </citation>
    <scope>NUCLEOTIDE SEQUENCE [LARGE SCALE GENOMIC DNA]</scope>
    <source>
        <strain evidence="13">cv. 9930</strain>
    </source>
</reference>
<dbReference type="InterPro" id="IPR002401">
    <property type="entry name" value="Cyt_P450_E_grp-I"/>
</dbReference>
<comment type="subcellular location">
    <subcellularLocation>
        <location evidence="2">Membrane</location>
        <topology evidence="2">Single-pass membrane protein</topology>
    </subcellularLocation>
</comment>
<evidence type="ECO:0000256" key="7">
    <source>
        <dbReference type="ARBA" id="ARBA00023002"/>
    </source>
</evidence>
<dbReference type="GO" id="GO:0004497">
    <property type="term" value="F:monooxygenase activity"/>
    <property type="evidence" value="ECO:0000318"/>
    <property type="project" value="GO_Central"/>
</dbReference>
<evidence type="ECO:0000256" key="9">
    <source>
        <dbReference type="PIRSR" id="PIRSR602401-1"/>
    </source>
</evidence>